<proteinExistence type="predicted"/>
<accession>A0ACC1MPM0</accession>
<comment type="caution">
    <text evidence="1">The sequence shown here is derived from an EMBL/GenBank/DDBJ whole genome shotgun (WGS) entry which is preliminary data.</text>
</comment>
<gene>
    <name evidence="1" type="ORF">NQ176_g9159</name>
</gene>
<dbReference type="Proteomes" id="UP001143910">
    <property type="component" value="Unassembled WGS sequence"/>
</dbReference>
<dbReference type="EMBL" id="JANJQO010001985">
    <property type="protein sequence ID" value="KAJ2968483.1"/>
    <property type="molecule type" value="Genomic_DNA"/>
</dbReference>
<evidence type="ECO:0000313" key="2">
    <source>
        <dbReference type="Proteomes" id="UP001143910"/>
    </source>
</evidence>
<sequence length="439" mass="48969">MDALPNLASLSLDSPTRLETLPIALLRIIFRNLDTAQSFGRLAQTSKSLKQIVEHHGWNVFVRTHFDSRSLPPGNWKTVARRLSWQNRAWERRALILSSLVSPKKLAQQSSRGRGGRGGRGGRQGRPAQTFPPSVILDASSHTQGRAEHELLAWGIGEDVVLRWRELHHSVPKKEKWTHVQGEVAGFKAGQDDVSALALLKDPETKQAQMMLAGRASGYLQLLSTHQKDMGRTIAWLQPEPADDSPTTEQKEVQHIDANMAQYSAAVATKDSLFFYPLLEQWPNPKDLNLDENGNPAEFVIHPVESLNVKSMQDSAPFQQIRQVCNMQNGDVALALSGTTQPLRYLTRTPSGTVIANSAKMQASSRCSQSYIYDDHQTQTSRCILALDTSFLPGGSSYTTLSSYDDGPFRTHHTHWPAASRRNPTVHCWKRSNLDTQDL</sequence>
<protein>
    <submittedName>
        <fullName evidence="1">Uncharacterized protein</fullName>
    </submittedName>
</protein>
<organism evidence="1 2">
    <name type="scientific">Zarea fungicola</name>
    <dbReference type="NCBI Taxonomy" id="93591"/>
    <lineage>
        <taxon>Eukaryota</taxon>
        <taxon>Fungi</taxon>
        <taxon>Dikarya</taxon>
        <taxon>Ascomycota</taxon>
        <taxon>Pezizomycotina</taxon>
        <taxon>Sordariomycetes</taxon>
        <taxon>Hypocreomycetidae</taxon>
        <taxon>Hypocreales</taxon>
        <taxon>Cordycipitaceae</taxon>
        <taxon>Zarea</taxon>
    </lineage>
</organism>
<name>A0ACC1MPM0_9HYPO</name>
<reference evidence="1" key="1">
    <citation type="submission" date="2022-08" db="EMBL/GenBank/DDBJ databases">
        <title>Genome Sequence of Lecanicillium fungicola.</title>
        <authorList>
            <person name="Buettner E."/>
        </authorList>
    </citation>
    <scope>NUCLEOTIDE SEQUENCE</scope>
    <source>
        <strain evidence="1">Babe33</strain>
    </source>
</reference>
<evidence type="ECO:0000313" key="1">
    <source>
        <dbReference type="EMBL" id="KAJ2968483.1"/>
    </source>
</evidence>
<keyword evidence="2" id="KW-1185">Reference proteome</keyword>